<protein>
    <submittedName>
        <fullName evidence="2">Uncharacterized protein</fullName>
    </submittedName>
</protein>
<feature type="compositionally biased region" description="Basic residues" evidence="1">
    <location>
        <begin position="147"/>
        <end position="156"/>
    </location>
</feature>
<feature type="non-terminal residue" evidence="2">
    <location>
        <position position="1"/>
    </location>
</feature>
<gene>
    <name evidence="2" type="ORF">AVDCRST_MAG52-1009</name>
</gene>
<evidence type="ECO:0000256" key="1">
    <source>
        <dbReference type="SAM" id="MobiDB-lite"/>
    </source>
</evidence>
<feature type="compositionally biased region" description="Low complexity" evidence="1">
    <location>
        <begin position="213"/>
        <end position="227"/>
    </location>
</feature>
<name>A0A6J4HQ29_9ACTN</name>
<dbReference type="EMBL" id="CADCTN010000071">
    <property type="protein sequence ID" value="CAA9231068.1"/>
    <property type="molecule type" value="Genomic_DNA"/>
</dbReference>
<accession>A0A6J4HQ29</accession>
<sequence length="311" mass="32347">DGYGPARGGAGGWRHDRRPRRGCGLPGLVGACSGPAALRPAVRGRRPGARARCRGRVSQPGRRLRVGPGAGPAVADQPARRCPARLRGLRRPRAGADGSGRGTLRLAGLGQPARPRPPLRAAHARSGRLRPVLGIGGPDGVLLADHRGRRGHRAPGRRGGCGGRRPSLAGPGDRVLPGRGPQAGGGTARDGAGVRRPTAGRRGTDDPRRARPGRGPAAARSRGWTGARGRGRRRRVHAAAGLRTLSRRTGPVAVRPRSGRGRSGTTRGRSVGRRGLVGRLRQLLPRVRPGVARTAHGPGAGAPARQRRARL</sequence>
<feature type="region of interest" description="Disordered" evidence="1">
    <location>
        <begin position="56"/>
        <end position="78"/>
    </location>
</feature>
<evidence type="ECO:0000313" key="2">
    <source>
        <dbReference type="EMBL" id="CAA9231068.1"/>
    </source>
</evidence>
<dbReference type="AlphaFoldDB" id="A0A6J4HQ29"/>
<proteinExistence type="predicted"/>
<feature type="compositionally biased region" description="Low complexity" evidence="1">
    <location>
        <begin position="263"/>
        <end position="304"/>
    </location>
</feature>
<feature type="region of interest" description="Disordered" evidence="1">
    <location>
        <begin position="90"/>
        <end position="311"/>
    </location>
</feature>
<feature type="non-terminal residue" evidence="2">
    <location>
        <position position="311"/>
    </location>
</feature>
<organism evidence="2">
    <name type="scientific">uncultured Blastococcus sp</name>
    <dbReference type="NCBI Taxonomy" id="217144"/>
    <lineage>
        <taxon>Bacteria</taxon>
        <taxon>Bacillati</taxon>
        <taxon>Actinomycetota</taxon>
        <taxon>Actinomycetes</taxon>
        <taxon>Geodermatophilales</taxon>
        <taxon>Geodermatophilaceae</taxon>
        <taxon>Blastococcus</taxon>
        <taxon>environmental samples</taxon>
    </lineage>
</organism>
<reference evidence="2" key="1">
    <citation type="submission" date="2020-02" db="EMBL/GenBank/DDBJ databases">
        <authorList>
            <person name="Meier V. D."/>
        </authorList>
    </citation>
    <scope>NUCLEOTIDE SEQUENCE</scope>
    <source>
        <strain evidence="2">AVDCRST_MAG52</strain>
    </source>
</reference>